<proteinExistence type="predicted"/>
<dbReference type="GeneID" id="54333991"/>
<feature type="region of interest" description="Disordered" evidence="1">
    <location>
        <begin position="34"/>
        <end position="71"/>
    </location>
</feature>
<name>A0A5M9M9N3_9EURO</name>
<keyword evidence="2" id="KW-0732">Signal</keyword>
<organism evidence="3 4">
    <name type="scientific">Aspergillus tanneri</name>
    <dbReference type="NCBI Taxonomy" id="1220188"/>
    <lineage>
        <taxon>Eukaryota</taxon>
        <taxon>Fungi</taxon>
        <taxon>Dikarya</taxon>
        <taxon>Ascomycota</taxon>
        <taxon>Pezizomycotina</taxon>
        <taxon>Eurotiomycetes</taxon>
        <taxon>Eurotiomycetidae</taxon>
        <taxon>Eurotiales</taxon>
        <taxon>Aspergillaceae</taxon>
        <taxon>Aspergillus</taxon>
        <taxon>Aspergillus subgen. Circumdati</taxon>
    </lineage>
</organism>
<dbReference type="Proteomes" id="UP000324241">
    <property type="component" value="Unassembled WGS sequence"/>
</dbReference>
<evidence type="ECO:0000313" key="3">
    <source>
        <dbReference type="EMBL" id="KAA8642346.1"/>
    </source>
</evidence>
<evidence type="ECO:0000313" key="4">
    <source>
        <dbReference type="Proteomes" id="UP000324241"/>
    </source>
</evidence>
<sequence>MRFAIIAAFFFASLTVAFPASDDANVNATEVSDMMAGPGGHGRGNGKNDHGHGCGKDDYGHGHGHGKGKDD</sequence>
<feature type="chain" id="PRO_5024462754" evidence="2">
    <location>
        <begin position="18"/>
        <end position="71"/>
    </location>
</feature>
<dbReference type="RefSeq" id="XP_033421708.1">
    <property type="nucleotide sequence ID" value="XM_033575853.1"/>
</dbReference>
<gene>
    <name evidence="3" type="ORF">ATNIH1004_011290</name>
</gene>
<comment type="caution">
    <text evidence="3">The sequence shown here is derived from an EMBL/GenBank/DDBJ whole genome shotgun (WGS) entry which is preliminary data.</text>
</comment>
<dbReference type="AlphaFoldDB" id="A0A5M9M9N3"/>
<feature type="signal peptide" evidence="2">
    <location>
        <begin position="1"/>
        <end position="17"/>
    </location>
</feature>
<reference evidence="3 4" key="1">
    <citation type="submission" date="2019-08" db="EMBL/GenBank/DDBJ databases">
        <title>The genome sequence of a newly discovered highly antifungal drug resistant Aspergillus species, Aspergillus tanneri NIH 1004.</title>
        <authorList>
            <person name="Mounaud S."/>
            <person name="Singh I."/>
            <person name="Joardar V."/>
            <person name="Pakala S."/>
            <person name="Pakala S."/>
            <person name="Venepally P."/>
            <person name="Chung J.K."/>
            <person name="Losada L."/>
            <person name="Nierman W.C."/>
        </authorList>
    </citation>
    <scope>NUCLEOTIDE SEQUENCE [LARGE SCALE GENOMIC DNA]</scope>
    <source>
        <strain evidence="3 4">NIH1004</strain>
    </source>
</reference>
<accession>A0A5M9M9N3</accession>
<protein>
    <submittedName>
        <fullName evidence="3">Uncharacterized protein</fullName>
    </submittedName>
</protein>
<evidence type="ECO:0000256" key="1">
    <source>
        <dbReference type="SAM" id="MobiDB-lite"/>
    </source>
</evidence>
<evidence type="ECO:0000256" key="2">
    <source>
        <dbReference type="SAM" id="SignalP"/>
    </source>
</evidence>
<feature type="compositionally biased region" description="Basic and acidic residues" evidence="1">
    <location>
        <begin position="46"/>
        <end position="71"/>
    </location>
</feature>
<dbReference type="EMBL" id="QUQM01000008">
    <property type="protein sequence ID" value="KAA8642346.1"/>
    <property type="molecule type" value="Genomic_DNA"/>
</dbReference>